<evidence type="ECO:0000313" key="10">
    <source>
        <dbReference type="Proteomes" id="UP000199071"/>
    </source>
</evidence>
<proteinExistence type="inferred from homology"/>
<dbReference type="Gene3D" id="1.20.1530.20">
    <property type="match status" value="1"/>
</dbReference>
<evidence type="ECO:0000313" key="9">
    <source>
        <dbReference type="EMBL" id="SDB14369.1"/>
    </source>
</evidence>
<comment type="similarity">
    <text evidence="2">Belongs to the auxin efflux carrier (TC 2.A.69) family.</text>
</comment>
<dbReference type="RefSeq" id="WP_090875309.1">
    <property type="nucleotide sequence ID" value="NZ_FMXQ01000002.1"/>
</dbReference>
<protein>
    <recommendedName>
        <fullName evidence="11">Malonate transporter</fullName>
    </recommendedName>
</protein>
<reference evidence="9 10" key="1">
    <citation type="submission" date="2016-10" db="EMBL/GenBank/DDBJ databases">
        <authorList>
            <person name="de Groot N.N."/>
        </authorList>
    </citation>
    <scope>NUCLEOTIDE SEQUENCE [LARGE SCALE GENOMIC DNA]</scope>
    <source>
        <strain evidence="9 10">ATCC 35022</strain>
    </source>
</reference>
<dbReference type="STRING" id="665467.SAMN02982931_01096"/>
<keyword evidence="7 8" id="KW-0472">Membrane</keyword>
<dbReference type="PANTHER" id="PTHR36838">
    <property type="entry name" value="AUXIN EFFLUX CARRIER FAMILY PROTEIN"/>
    <property type="match status" value="1"/>
</dbReference>
<dbReference type="GO" id="GO:0005886">
    <property type="term" value="C:plasma membrane"/>
    <property type="evidence" value="ECO:0007669"/>
    <property type="project" value="UniProtKB-SubCell"/>
</dbReference>
<keyword evidence="5 8" id="KW-0812">Transmembrane</keyword>
<organism evidence="9 10">
    <name type="scientific">Bauldia litoralis</name>
    <dbReference type="NCBI Taxonomy" id="665467"/>
    <lineage>
        <taxon>Bacteria</taxon>
        <taxon>Pseudomonadati</taxon>
        <taxon>Pseudomonadota</taxon>
        <taxon>Alphaproteobacteria</taxon>
        <taxon>Hyphomicrobiales</taxon>
        <taxon>Kaistiaceae</taxon>
        <taxon>Bauldia</taxon>
    </lineage>
</organism>
<keyword evidence="10" id="KW-1185">Reference proteome</keyword>
<dbReference type="Pfam" id="PF03547">
    <property type="entry name" value="Mem_trans"/>
    <property type="match status" value="1"/>
</dbReference>
<feature type="transmembrane region" description="Helical" evidence="8">
    <location>
        <begin position="65"/>
        <end position="87"/>
    </location>
</feature>
<keyword evidence="6 8" id="KW-1133">Transmembrane helix</keyword>
<dbReference type="Proteomes" id="UP000199071">
    <property type="component" value="Unassembled WGS sequence"/>
</dbReference>
<dbReference type="GO" id="GO:0055085">
    <property type="term" value="P:transmembrane transport"/>
    <property type="evidence" value="ECO:0007669"/>
    <property type="project" value="InterPro"/>
</dbReference>
<dbReference type="InterPro" id="IPR038770">
    <property type="entry name" value="Na+/solute_symporter_sf"/>
</dbReference>
<feature type="transmembrane region" description="Helical" evidence="8">
    <location>
        <begin position="229"/>
        <end position="250"/>
    </location>
</feature>
<keyword evidence="4" id="KW-1003">Cell membrane</keyword>
<evidence type="ECO:0000256" key="5">
    <source>
        <dbReference type="ARBA" id="ARBA00022692"/>
    </source>
</evidence>
<comment type="subcellular location">
    <subcellularLocation>
        <location evidence="1">Cell membrane</location>
        <topology evidence="1">Multi-pass membrane protein</topology>
    </subcellularLocation>
</comment>
<feature type="transmembrane region" description="Helical" evidence="8">
    <location>
        <begin position="37"/>
        <end position="53"/>
    </location>
</feature>
<feature type="transmembrane region" description="Helical" evidence="8">
    <location>
        <begin position="99"/>
        <end position="122"/>
    </location>
</feature>
<sequence length="320" mass="33435">MSQIATIILPFLGLIAAGFGAAKWLNLPANGVSGLNLFVYYFALPAWFFQLVAETPIGDFENWSFVITTTFATYCAFALAFSFGALVNRGNVPEATIEGLVGSYANIGYMAPALTVAAFGATAAAPTALIFTFDSIMLFALVPLMMALGGTTRANGASMARSIARRVGTHPIIIASVLGFIFALVGLPIPGPIDGLLTALRSAAAPVALFAIGASLVQMSRGTVTLELPVILLVKLVVHPVIVYLLLSWIGGFDRIWVAAAVLMAALPPAANVLAMARQYATYEGRAAAAVFYGTVASVVTVTVTLTILLSGDLPVDPFR</sequence>
<dbReference type="PANTHER" id="PTHR36838:SF3">
    <property type="entry name" value="TRANSPORTER AUXIN EFFLUX CARRIER EC FAMILY"/>
    <property type="match status" value="1"/>
</dbReference>
<feature type="transmembrane region" description="Helical" evidence="8">
    <location>
        <begin position="128"/>
        <end position="148"/>
    </location>
</feature>
<feature type="transmembrane region" description="Helical" evidence="8">
    <location>
        <begin position="256"/>
        <end position="275"/>
    </location>
</feature>
<evidence type="ECO:0000256" key="2">
    <source>
        <dbReference type="ARBA" id="ARBA00010145"/>
    </source>
</evidence>
<feature type="transmembrane region" description="Helical" evidence="8">
    <location>
        <begin position="169"/>
        <end position="189"/>
    </location>
</feature>
<evidence type="ECO:0000256" key="4">
    <source>
        <dbReference type="ARBA" id="ARBA00022475"/>
    </source>
</evidence>
<dbReference type="EMBL" id="FMXQ01000002">
    <property type="protein sequence ID" value="SDB14369.1"/>
    <property type="molecule type" value="Genomic_DNA"/>
</dbReference>
<dbReference type="OrthoDB" id="7329340at2"/>
<feature type="transmembrane region" description="Helical" evidence="8">
    <location>
        <begin position="287"/>
        <end position="310"/>
    </location>
</feature>
<evidence type="ECO:0000256" key="7">
    <source>
        <dbReference type="ARBA" id="ARBA00023136"/>
    </source>
</evidence>
<dbReference type="AlphaFoldDB" id="A0A1G6B1L6"/>
<evidence type="ECO:0000256" key="6">
    <source>
        <dbReference type="ARBA" id="ARBA00022989"/>
    </source>
</evidence>
<evidence type="ECO:0008006" key="11">
    <source>
        <dbReference type="Google" id="ProtNLM"/>
    </source>
</evidence>
<gene>
    <name evidence="9" type="ORF">SAMN02982931_01096</name>
</gene>
<name>A0A1G6B1L6_9HYPH</name>
<evidence type="ECO:0000256" key="1">
    <source>
        <dbReference type="ARBA" id="ARBA00004651"/>
    </source>
</evidence>
<evidence type="ECO:0000256" key="8">
    <source>
        <dbReference type="SAM" id="Phobius"/>
    </source>
</evidence>
<feature type="transmembrane region" description="Helical" evidence="8">
    <location>
        <begin position="6"/>
        <end position="25"/>
    </location>
</feature>
<feature type="transmembrane region" description="Helical" evidence="8">
    <location>
        <begin position="195"/>
        <end position="217"/>
    </location>
</feature>
<evidence type="ECO:0000256" key="3">
    <source>
        <dbReference type="ARBA" id="ARBA00022448"/>
    </source>
</evidence>
<keyword evidence="3" id="KW-0813">Transport</keyword>
<accession>A0A1G6B1L6</accession>
<dbReference type="InterPro" id="IPR004776">
    <property type="entry name" value="Mem_transp_PIN-like"/>
</dbReference>